<gene>
    <name evidence="3" type="ORF">JN10_0843</name>
</gene>
<feature type="region of interest" description="Disordered" evidence="1">
    <location>
        <begin position="31"/>
        <end position="53"/>
    </location>
</feature>
<dbReference type="AlphaFoldDB" id="A0A562UUB5"/>
<dbReference type="Proteomes" id="UP000320547">
    <property type="component" value="Unassembled WGS sequence"/>
</dbReference>
<organism evidence="3 4">
    <name type="scientific">Altererythrobacter ishigakiensis</name>
    <dbReference type="NCBI Taxonomy" id="476157"/>
    <lineage>
        <taxon>Bacteria</taxon>
        <taxon>Pseudomonadati</taxon>
        <taxon>Pseudomonadota</taxon>
        <taxon>Alphaproteobacteria</taxon>
        <taxon>Sphingomonadales</taxon>
        <taxon>Erythrobacteraceae</taxon>
        <taxon>Altererythrobacter</taxon>
    </lineage>
</organism>
<name>A0A562UUB5_9SPHN</name>
<dbReference type="EMBL" id="VLLK01000001">
    <property type="protein sequence ID" value="TWJ09216.1"/>
    <property type="molecule type" value="Genomic_DNA"/>
</dbReference>
<comment type="caution">
    <text evidence="3">The sequence shown here is derived from an EMBL/GenBank/DDBJ whole genome shotgun (WGS) entry which is preliminary data.</text>
</comment>
<evidence type="ECO:0008006" key="5">
    <source>
        <dbReference type="Google" id="ProtNLM"/>
    </source>
</evidence>
<proteinExistence type="predicted"/>
<sequence length="292" mass="31486">MNAHPPLKPFVFILGAMLLVAHASSTAQETADADWSVESGDNELSGTAPGVNPKDNITKAEVIIKHDNLSDGISVTTMALKYDIAFDQHWGANIELPVTNLRGRVPPAATGGDPTLLVRNIERPLESPAGSTFNEAGIGDLNLRARNVNTFGSVSLLSAVEFVVPTATNDVIGSGKLQVNPVIGAVYAFNQQTFAFGGYKHYFSIAGEDDRGNINRSEVRVLFARLFTNATWTLGDIKYSKSHKGLKAETVDLEVEYGSMLSRSIALSGRVGTSFLDSERQFGLSLNLRKIF</sequence>
<dbReference type="OrthoDB" id="9809066at2"/>
<evidence type="ECO:0000256" key="2">
    <source>
        <dbReference type="SAM" id="SignalP"/>
    </source>
</evidence>
<feature type="signal peptide" evidence="2">
    <location>
        <begin position="1"/>
        <end position="27"/>
    </location>
</feature>
<accession>A0A562UUB5</accession>
<evidence type="ECO:0000313" key="4">
    <source>
        <dbReference type="Proteomes" id="UP000320547"/>
    </source>
</evidence>
<keyword evidence="2" id="KW-0732">Signal</keyword>
<keyword evidence="4" id="KW-1185">Reference proteome</keyword>
<feature type="chain" id="PRO_5022094027" description="Outer membrane beta-barrel porin/alpha-amylase" evidence="2">
    <location>
        <begin position="28"/>
        <end position="292"/>
    </location>
</feature>
<dbReference type="STRING" id="476157.GCA_001663155_02508"/>
<reference evidence="3 4" key="1">
    <citation type="submission" date="2019-07" db="EMBL/GenBank/DDBJ databases">
        <title>Genomic Encyclopedia of Archaeal and Bacterial Type Strains, Phase II (KMG-II): from individual species to whole genera.</title>
        <authorList>
            <person name="Goeker M."/>
        </authorList>
    </citation>
    <scope>NUCLEOTIDE SEQUENCE [LARGE SCALE GENOMIC DNA]</scope>
    <source>
        <strain evidence="3 4">ATCC BAA-2084</strain>
    </source>
</reference>
<dbReference type="RefSeq" id="WP_144573575.1">
    <property type="nucleotide sequence ID" value="NZ_CP015963.1"/>
</dbReference>
<protein>
    <recommendedName>
        <fullName evidence="5">Outer membrane beta-barrel porin/alpha-amylase</fullName>
    </recommendedName>
</protein>
<evidence type="ECO:0000256" key="1">
    <source>
        <dbReference type="SAM" id="MobiDB-lite"/>
    </source>
</evidence>
<evidence type="ECO:0000313" key="3">
    <source>
        <dbReference type="EMBL" id="TWJ09216.1"/>
    </source>
</evidence>